<proteinExistence type="predicted"/>
<dbReference type="InterPro" id="IPR002641">
    <property type="entry name" value="PNPLA_dom"/>
</dbReference>
<accession>A0A323TJS9</accession>
<dbReference type="InterPro" id="IPR016035">
    <property type="entry name" value="Acyl_Trfase/lysoPLipase"/>
</dbReference>
<gene>
    <name evidence="4" type="ORF">CR194_02040</name>
</gene>
<keyword evidence="5" id="KW-1185">Reference proteome</keyword>
<dbReference type="OrthoDB" id="9770965at2"/>
<evidence type="ECO:0000256" key="2">
    <source>
        <dbReference type="PROSITE-ProRule" id="PRU01161"/>
    </source>
</evidence>
<keyword evidence="2" id="KW-0378">Hydrolase</keyword>
<feature type="active site" description="Proton acceptor" evidence="2">
    <location>
        <position position="184"/>
    </location>
</feature>
<dbReference type="PANTHER" id="PTHR46394:SF1">
    <property type="entry name" value="PNPLA DOMAIN-CONTAINING PROTEIN"/>
    <property type="match status" value="1"/>
</dbReference>
<evidence type="ECO:0000313" key="5">
    <source>
        <dbReference type="Proteomes" id="UP000248214"/>
    </source>
</evidence>
<dbReference type="CDD" id="cd07207">
    <property type="entry name" value="Pat_ExoU_VipD_like"/>
    <property type="match status" value="1"/>
</dbReference>
<evidence type="ECO:0000259" key="3">
    <source>
        <dbReference type="PROSITE" id="PS51635"/>
    </source>
</evidence>
<organism evidence="4 5">
    <name type="scientific">Salipaludibacillus keqinensis</name>
    <dbReference type="NCBI Taxonomy" id="2045207"/>
    <lineage>
        <taxon>Bacteria</taxon>
        <taxon>Bacillati</taxon>
        <taxon>Bacillota</taxon>
        <taxon>Bacilli</taxon>
        <taxon>Bacillales</taxon>
        <taxon>Bacillaceae</taxon>
    </lineage>
</organism>
<dbReference type="RefSeq" id="WP_110607970.1">
    <property type="nucleotide sequence ID" value="NZ_PDOD01000001.1"/>
</dbReference>
<sequence length="296" mass="33271">MKVDAVFAGGGVKALAFLGALQALNERNIELERLAGTSAGAVTAAFLKAGYRADEIFQLFNDTDLKQFLDPRAIVDVFPFLKWMALYRRMGLYRGDAFESWLKNALKKKGIQTFGDLPEGSLKMVASDITNGRLIVLPDDLSRYGIEQRSFSVAKAVRMSASLPFFFEPVKLKNQQGQVSLIVDGGVLSNFPIWLFMRKGQLKRQRPVLGLRLSPEYDKIPPREIKNGLSFLQSMFHTMSSAHDQRYVAKIHAKNIIFIPVEGLGATEFHMSKKEKEKLIQLGRASTESFLAKWTY</sequence>
<dbReference type="PROSITE" id="PS51635">
    <property type="entry name" value="PNPLA"/>
    <property type="match status" value="1"/>
</dbReference>
<evidence type="ECO:0000313" key="4">
    <source>
        <dbReference type="EMBL" id="PYZ94336.1"/>
    </source>
</evidence>
<dbReference type="SUPFAM" id="SSF52151">
    <property type="entry name" value="FabD/lysophospholipase-like"/>
    <property type="match status" value="1"/>
</dbReference>
<comment type="caution">
    <text evidence="4">The sequence shown here is derived from an EMBL/GenBank/DDBJ whole genome shotgun (WGS) entry which is preliminary data.</text>
</comment>
<dbReference type="EMBL" id="PDOD01000001">
    <property type="protein sequence ID" value="PYZ94336.1"/>
    <property type="molecule type" value="Genomic_DNA"/>
</dbReference>
<feature type="domain" description="PNPLA" evidence="3">
    <location>
        <begin position="5"/>
        <end position="197"/>
    </location>
</feature>
<keyword evidence="2" id="KW-0442">Lipid degradation</keyword>
<feature type="short sequence motif" description="DGA/G" evidence="2">
    <location>
        <begin position="184"/>
        <end position="186"/>
    </location>
</feature>
<feature type="active site" description="Nucleophile" evidence="2">
    <location>
        <position position="38"/>
    </location>
</feature>
<protein>
    <recommendedName>
        <fullName evidence="3">PNPLA domain-containing protein</fullName>
    </recommendedName>
</protein>
<dbReference type="Proteomes" id="UP000248214">
    <property type="component" value="Unassembled WGS sequence"/>
</dbReference>
<keyword evidence="1 2" id="KW-0443">Lipid metabolism</keyword>
<dbReference type="PANTHER" id="PTHR46394">
    <property type="entry name" value="ANNEXIN"/>
    <property type="match status" value="1"/>
</dbReference>
<dbReference type="GO" id="GO:0016787">
    <property type="term" value="F:hydrolase activity"/>
    <property type="evidence" value="ECO:0007669"/>
    <property type="project" value="UniProtKB-UniRule"/>
</dbReference>
<dbReference type="Gene3D" id="3.40.1090.10">
    <property type="entry name" value="Cytosolic phospholipase A2 catalytic domain"/>
    <property type="match status" value="2"/>
</dbReference>
<dbReference type="InterPro" id="IPR052580">
    <property type="entry name" value="Lipid_Hydrolase"/>
</dbReference>
<evidence type="ECO:0000256" key="1">
    <source>
        <dbReference type="ARBA" id="ARBA00023098"/>
    </source>
</evidence>
<dbReference type="AlphaFoldDB" id="A0A323TJS9"/>
<dbReference type="Pfam" id="PF01734">
    <property type="entry name" value="Patatin"/>
    <property type="match status" value="1"/>
</dbReference>
<comment type="caution">
    <text evidence="2">Lacks conserved residue(s) required for the propagation of feature annotation.</text>
</comment>
<dbReference type="GO" id="GO:0016042">
    <property type="term" value="P:lipid catabolic process"/>
    <property type="evidence" value="ECO:0007669"/>
    <property type="project" value="UniProtKB-UniRule"/>
</dbReference>
<name>A0A323TJS9_9BACI</name>
<reference evidence="4 5" key="1">
    <citation type="submission" date="2017-10" db="EMBL/GenBank/DDBJ databases">
        <title>Bacillus sp. nov., a halophilic bacterium isolated from a Keqin Lake.</title>
        <authorList>
            <person name="Wang H."/>
        </authorList>
    </citation>
    <scope>NUCLEOTIDE SEQUENCE [LARGE SCALE GENOMIC DNA]</scope>
    <source>
        <strain evidence="4 5">KQ-12</strain>
    </source>
</reference>
<feature type="short sequence motif" description="GXSXG" evidence="2">
    <location>
        <begin position="36"/>
        <end position="40"/>
    </location>
</feature>